<dbReference type="EC" id="7.1.1.-" evidence="12"/>
<feature type="domain" description="4Fe-4S ferredoxin-type" evidence="14">
    <location>
        <begin position="85"/>
        <end position="115"/>
    </location>
</feature>
<dbReference type="GO" id="GO:0005506">
    <property type="term" value="F:iron ion binding"/>
    <property type="evidence" value="ECO:0007669"/>
    <property type="project" value="UniProtKB-UniRule"/>
</dbReference>
<name>A0A0A0B4P4_9CELL</name>
<dbReference type="PROSITE" id="PS00198">
    <property type="entry name" value="4FE4S_FER_1"/>
    <property type="match status" value="2"/>
</dbReference>
<feature type="binding site" evidence="12">
    <location>
        <position position="101"/>
    </location>
    <ligand>
        <name>[4Fe-4S] cluster</name>
        <dbReference type="ChEBI" id="CHEBI:49883"/>
        <label>1</label>
    </ligand>
</feature>
<dbReference type="PROSITE" id="PS51379">
    <property type="entry name" value="4FE4S_FER_2"/>
    <property type="match status" value="2"/>
</dbReference>
<keyword evidence="5 12" id="KW-0479">Metal-binding</keyword>
<keyword evidence="6" id="KW-0677">Repeat</keyword>
<feature type="binding site" evidence="12">
    <location>
        <position position="140"/>
    </location>
    <ligand>
        <name>[4Fe-4S] cluster</name>
        <dbReference type="ChEBI" id="CHEBI:49883"/>
        <label>2</label>
    </ligand>
</feature>
<dbReference type="GO" id="GO:0009060">
    <property type="term" value="P:aerobic respiration"/>
    <property type="evidence" value="ECO:0007669"/>
    <property type="project" value="TreeGrafter"/>
</dbReference>
<dbReference type="InterPro" id="IPR017896">
    <property type="entry name" value="4Fe4S_Fe-S-bd"/>
</dbReference>
<evidence type="ECO:0000256" key="6">
    <source>
        <dbReference type="ARBA" id="ARBA00022737"/>
    </source>
</evidence>
<dbReference type="Gene3D" id="3.30.70.3270">
    <property type="match status" value="1"/>
</dbReference>
<evidence type="ECO:0000256" key="5">
    <source>
        <dbReference type="ARBA" id="ARBA00022723"/>
    </source>
</evidence>
<dbReference type="InterPro" id="IPR010226">
    <property type="entry name" value="NADH_quinone_OxRdtase_chainI"/>
</dbReference>
<feature type="domain" description="4Fe-4S ferredoxin-type" evidence="14">
    <location>
        <begin position="131"/>
        <end position="160"/>
    </location>
</feature>
<evidence type="ECO:0000256" key="12">
    <source>
        <dbReference type="HAMAP-Rule" id="MF_01351"/>
    </source>
</evidence>
<feature type="binding site" evidence="12">
    <location>
        <position position="143"/>
    </location>
    <ligand>
        <name>[4Fe-4S] cluster</name>
        <dbReference type="ChEBI" id="CHEBI:49883"/>
        <label>2</label>
    </ligand>
</feature>
<evidence type="ECO:0000256" key="13">
    <source>
        <dbReference type="SAM" id="MobiDB-lite"/>
    </source>
</evidence>
<dbReference type="NCBIfam" id="NF004537">
    <property type="entry name" value="PRK05888.1-3"/>
    <property type="match status" value="1"/>
</dbReference>
<comment type="caution">
    <text evidence="15">The sequence shown here is derived from an EMBL/GenBank/DDBJ whole genome shotgun (WGS) entry which is preliminary data.</text>
</comment>
<keyword evidence="9 12" id="KW-0411">Iron-sulfur</keyword>
<evidence type="ECO:0000256" key="11">
    <source>
        <dbReference type="ARBA" id="ARBA00023136"/>
    </source>
</evidence>
<dbReference type="SUPFAM" id="SSF54862">
    <property type="entry name" value="4Fe-4S ferredoxins"/>
    <property type="match status" value="1"/>
</dbReference>
<dbReference type="HAMAP" id="MF_01351">
    <property type="entry name" value="NDH1_NuoI"/>
    <property type="match status" value="1"/>
</dbReference>
<protein>
    <recommendedName>
        <fullName evidence="12">NADH-quinone oxidoreductase subunit I</fullName>
        <ecNumber evidence="12">7.1.1.-</ecNumber>
    </recommendedName>
    <alternativeName>
        <fullName evidence="12">NADH dehydrogenase I subunit I</fullName>
    </alternativeName>
    <alternativeName>
        <fullName evidence="12">NDH-1 subunit I</fullName>
    </alternativeName>
</protein>
<dbReference type="FunFam" id="3.30.70.3270:FF:000007">
    <property type="entry name" value="NADH-quinone oxidoreductase subunit I"/>
    <property type="match status" value="1"/>
</dbReference>
<evidence type="ECO:0000313" key="16">
    <source>
        <dbReference type="Proteomes" id="UP000029833"/>
    </source>
</evidence>
<keyword evidence="3 12" id="KW-0004">4Fe-4S</keyword>
<comment type="cofactor">
    <cofactor evidence="12">
        <name>[4Fe-4S] cluster</name>
        <dbReference type="ChEBI" id="CHEBI:49883"/>
    </cofactor>
    <text evidence="12">Binds 2 [4Fe-4S] clusters per subunit.</text>
</comment>
<feature type="region of interest" description="Disordered" evidence="13">
    <location>
        <begin position="224"/>
        <end position="260"/>
    </location>
</feature>
<dbReference type="RefSeq" id="WP_084142945.1">
    <property type="nucleotide sequence ID" value="NZ_AXNT01000166.1"/>
</dbReference>
<organism evidence="15 16">
    <name type="scientific">Cellulomonas cellasea DSM 20118</name>
    <dbReference type="NCBI Taxonomy" id="1408250"/>
    <lineage>
        <taxon>Bacteria</taxon>
        <taxon>Bacillati</taxon>
        <taxon>Actinomycetota</taxon>
        <taxon>Actinomycetes</taxon>
        <taxon>Micrococcales</taxon>
        <taxon>Cellulomonadaceae</taxon>
        <taxon>Cellulomonas</taxon>
    </lineage>
</organism>
<comment type="subunit">
    <text evidence="12">NDH-1 is composed of 14 different subunits. Subunits NuoA, H, J, K, L, M, N constitute the membrane sector of the complex.</text>
</comment>
<evidence type="ECO:0000256" key="2">
    <source>
        <dbReference type="ARBA" id="ARBA00022475"/>
    </source>
</evidence>
<feature type="binding site" evidence="12">
    <location>
        <position position="98"/>
    </location>
    <ligand>
        <name>[4Fe-4S] cluster</name>
        <dbReference type="ChEBI" id="CHEBI:49883"/>
        <label>1</label>
    </ligand>
</feature>
<feature type="binding site" evidence="12">
    <location>
        <position position="150"/>
    </location>
    <ligand>
        <name>[4Fe-4S] cluster</name>
        <dbReference type="ChEBI" id="CHEBI:49883"/>
        <label>1</label>
    </ligand>
</feature>
<evidence type="ECO:0000256" key="3">
    <source>
        <dbReference type="ARBA" id="ARBA00022485"/>
    </source>
</evidence>
<keyword evidence="8 12" id="KW-0408">Iron</keyword>
<dbReference type="STRING" id="1408250.Q760_06090"/>
<dbReference type="GO" id="GO:0050136">
    <property type="term" value="F:NADH dehydrogenase (quinone) (non-electrogenic) activity"/>
    <property type="evidence" value="ECO:0007669"/>
    <property type="project" value="UniProtKB-UniRule"/>
</dbReference>
<reference evidence="15 16" key="1">
    <citation type="submission" date="2013-10" db="EMBL/GenBank/DDBJ databases">
        <authorList>
            <person name="Wang G."/>
            <person name="Zhuang W."/>
        </authorList>
    </citation>
    <scope>NUCLEOTIDE SEQUENCE [LARGE SCALE GENOMIC DNA]</scope>
    <source>
        <strain evidence="15 16">DSM 20118</strain>
    </source>
</reference>
<comment type="function">
    <text evidence="12">NDH-1 shuttles electrons from NADH, via FMN and iron-sulfur (Fe-S) centers, to quinones in the respiratory chain. The immediate electron acceptor for the enzyme in this species is believed to be ubiquinone. Couples the redox reaction to proton translocation (for every two electrons transferred, four hydrogen ions are translocated across the cytoplasmic membrane), and thus conserves the redox energy in a proton gradient.</text>
</comment>
<keyword evidence="11 12" id="KW-0472">Membrane</keyword>
<dbReference type="GO" id="GO:0005886">
    <property type="term" value="C:plasma membrane"/>
    <property type="evidence" value="ECO:0007669"/>
    <property type="project" value="UniProtKB-SubCell"/>
</dbReference>
<dbReference type="Pfam" id="PF12838">
    <property type="entry name" value="Fer4_7"/>
    <property type="match status" value="1"/>
</dbReference>
<evidence type="ECO:0000256" key="9">
    <source>
        <dbReference type="ARBA" id="ARBA00023014"/>
    </source>
</evidence>
<evidence type="ECO:0000259" key="14">
    <source>
        <dbReference type="PROSITE" id="PS51379"/>
    </source>
</evidence>
<dbReference type="PANTHER" id="PTHR10849:SF20">
    <property type="entry name" value="NADH DEHYDROGENASE [UBIQUINONE] IRON-SULFUR PROTEIN 8, MITOCHONDRIAL"/>
    <property type="match status" value="1"/>
</dbReference>
<gene>
    <name evidence="12" type="primary">nuoI</name>
    <name evidence="15" type="ORF">Q760_06090</name>
</gene>
<dbReference type="PANTHER" id="PTHR10849">
    <property type="entry name" value="NADH DEHYDROGENASE UBIQUINONE IRON-SULFUR PROTEIN 8, MITOCHONDRIAL"/>
    <property type="match status" value="1"/>
</dbReference>
<feature type="region of interest" description="Disordered" evidence="13">
    <location>
        <begin position="1"/>
        <end position="33"/>
    </location>
</feature>
<proteinExistence type="inferred from homology"/>
<evidence type="ECO:0000256" key="1">
    <source>
        <dbReference type="ARBA" id="ARBA00010277"/>
    </source>
</evidence>
<dbReference type="InterPro" id="IPR017900">
    <property type="entry name" value="4Fe4S_Fe_S_CS"/>
</dbReference>
<comment type="similarity">
    <text evidence="1 12">Belongs to the complex I 23 kDa subunit family.</text>
</comment>
<dbReference type="NCBIfam" id="TIGR01971">
    <property type="entry name" value="NuoI"/>
    <property type="match status" value="1"/>
</dbReference>
<dbReference type="Proteomes" id="UP000029833">
    <property type="component" value="Unassembled WGS sequence"/>
</dbReference>
<keyword evidence="4 12" id="KW-0874">Quinone</keyword>
<comment type="catalytic activity">
    <reaction evidence="12">
        <text>a quinone + NADH + 5 H(+)(in) = a quinol + NAD(+) + 4 H(+)(out)</text>
        <dbReference type="Rhea" id="RHEA:57888"/>
        <dbReference type="ChEBI" id="CHEBI:15378"/>
        <dbReference type="ChEBI" id="CHEBI:24646"/>
        <dbReference type="ChEBI" id="CHEBI:57540"/>
        <dbReference type="ChEBI" id="CHEBI:57945"/>
        <dbReference type="ChEBI" id="CHEBI:132124"/>
    </reaction>
</comment>
<dbReference type="EMBL" id="AXNT01000166">
    <property type="protein sequence ID" value="KGM00779.1"/>
    <property type="molecule type" value="Genomic_DNA"/>
</dbReference>
<evidence type="ECO:0000256" key="10">
    <source>
        <dbReference type="ARBA" id="ARBA00023027"/>
    </source>
</evidence>
<keyword evidence="10 12" id="KW-0520">NAD</keyword>
<keyword evidence="12" id="KW-0830">Ubiquinone</keyword>
<accession>A0A0A0B4P4</accession>
<keyword evidence="2 12" id="KW-1003">Cell membrane</keyword>
<dbReference type="AlphaFoldDB" id="A0A0A0B4P4"/>
<evidence type="ECO:0000313" key="15">
    <source>
        <dbReference type="EMBL" id="KGM00779.1"/>
    </source>
</evidence>
<feature type="binding site" evidence="12">
    <location>
        <position position="146"/>
    </location>
    <ligand>
        <name>[4Fe-4S] cluster</name>
        <dbReference type="ChEBI" id="CHEBI:49883"/>
        <label>2</label>
    </ligand>
</feature>
<evidence type="ECO:0000256" key="7">
    <source>
        <dbReference type="ARBA" id="ARBA00022967"/>
    </source>
</evidence>
<comment type="subcellular location">
    <subcellularLocation>
        <location evidence="12">Cell membrane</location>
        <topology evidence="12">Peripheral membrane protein</topology>
    </subcellularLocation>
</comment>
<keyword evidence="16" id="KW-1185">Reference proteome</keyword>
<sequence length="260" mass="27974">MADPTNGPKDTSKDVTARPQGGEVGAAAPAGYTPLIEPRTGLGEMLAPVGGFGVTFSNMFRPTVTEQYPFEKVPAKPRYHGRHQLNRYADGLEKCIGCELCAWACPADAIYVEGADNAPDAQFSPGERYGRVYQINYLRCIFCGLCIEACPTRALTMTNEYELAGPTREGLIYEKQDLLAPLGEGMLPAPHPMVEGTTDDAYYRGEITGPTQSQKVWVELHRPSEGDAPAAGGADGTHAHPTAGHGPHEPLMRTAGQETR</sequence>
<evidence type="ECO:0000256" key="8">
    <source>
        <dbReference type="ARBA" id="ARBA00023004"/>
    </source>
</evidence>
<keyword evidence="7 12" id="KW-1278">Translocase</keyword>
<dbReference type="GO" id="GO:0048038">
    <property type="term" value="F:quinone binding"/>
    <property type="evidence" value="ECO:0007669"/>
    <property type="project" value="UniProtKB-KW"/>
</dbReference>
<feature type="binding site" evidence="12">
    <location>
        <position position="95"/>
    </location>
    <ligand>
        <name>[4Fe-4S] cluster</name>
        <dbReference type="ChEBI" id="CHEBI:49883"/>
        <label>1</label>
    </ligand>
</feature>
<dbReference type="GO" id="GO:0051539">
    <property type="term" value="F:4 iron, 4 sulfur cluster binding"/>
    <property type="evidence" value="ECO:0007669"/>
    <property type="project" value="UniProtKB-KW"/>
</dbReference>
<feature type="binding site" evidence="12">
    <location>
        <position position="105"/>
    </location>
    <ligand>
        <name>[4Fe-4S] cluster</name>
        <dbReference type="ChEBI" id="CHEBI:49883"/>
        <label>2</label>
    </ligand>
</feature>
<evidence type="ECO:0000256" key="4">
    <source>
        <dbReference type="ARBA" id="ARBA00022719"/>
    </source>
</evidence>